<name>A0A0E9PHU2_ANGAN</name>
<accession>A0A0E9PHU2</accession>
<proteinExistence type="predicted"/>
<protein>
    <submittedName>
        <fullName evidence="1">Uncharacterized protein</fullName>
    </submittedName>
</protein>
<organism evidence="1">
    <name type="scientific">Anguilla anguilla</name>
    <name type="common">European freshwater eel</name>
    <name type="synonym">Muraena anguilla</name>
    <dbReference type="NCBI Taxonomy" id="7936"/>
    <lineage>
        <taxon>Eukaryota</taxon>
        <taxon>Metazoa</taxon>
        <taxon>Chordata</taxon>
        <taxon>Craniata</taxon>
        <taxon>Vertebrata</taxon>
        <taxon>Euteleostomi</taxon>
        <taxon>Actinopterygii</taxon>
        <taxon>Neopterygii</taxon>
        <taxon>Teleostei</taxon>
        <taxon>Anguilliformes</taxon>
        <taxon>Anguillidae</taxon>
        <taxon>Anguilla</taxon>
    </lineage>
</organism>
<sequence length="13" mass="1575">MHEPHPETNKINK</sequence>
<reference evidence="1" key="1">
    <citation type="submission" date="2014-11" db="EMBL/GenBank/DDBJ databases">
        <authorList>
            <person name="Amaro Gonzalez C."/>
        </authorList>
    </citation>
    <scope>NUCLEOTIDE SEQUENCE</scope>
</reference>
<evidence type="ECO:0000313" key="1">
    <source>
        <dbReference type="EMBL" id="JAH04104.1"/>
    </source>
</evidence>
<reference evidence="1" key="2">
    <citation type="journal article" date="2015" name="Fish Shellfish Immunol.">
        <title>Early steps in the European eel (Anguilla anguilla)-Vibrio vulnificus interaction in the gills: Role of the RtxA13 toxin.</title>
        <authorList>
            <person name="Callol A."/>
            <person name="Pajuelo D."/>
            <person name="Ebbesson L."/>
            <person name="Teles M."/>
            <person name="MacKenzie S."/>
            <person name="Amaro C."/>
        </authorList>
    </citation>
    <scope>NUCLEOTIDE SEQUENCE</scope>
</reference>
<dbReference type="EMBL" id="GBXM01104473">
    <property type="protein sequence ID" value="JAH04104.1"/>
    <property type="molecule type" value="Transcribed_RNA"/>
</dbReference>